<dbReference type="SUPFAM" id="SSF55821">
    <property type="entry name" value="YrdC/RibB"/>
    <property type="match status" value="1"/>
</dbReference>
<dbReference type="InterPro" id="IPR017945">
    <property type="entry name" value="DHBP_synth_RibB-like_a/b_dom"/>
</dbReference>
<dbReference type="OrthoDB" id="5339525at2"/>
<gene>
    <name evidence="1" type="ORF">FCU45_08075</name>
</gene>
<sequence>MPVILTQTDTTVGFLSQNAQKLYEIKSRSQTKPFIKVYKDFKSFKQDGGRVLKGRKNLVRRSKKTTFIINNFSFRVAEIKLDSEILRETPWFYSTSANKSAERFNRDFCESKADIIVEDINSLVEKDSSSLIKINSTKRRKLR</sequence>
<keyword evidence="2" id="KW-1185">Reference proteome</keyword>
<organism evidence="1 2">
    <name type="scientific">Sulfurimonas crateris</name>
    <dbReference type="NCBI Taxonomy" id="2574727"/>
    <lineage>
        <taxon>Bacteria</taxon>
        <taxon>Pseudomonadati</taxon>
        <taxon>Campylobacterota</taxon>
        <taxon>Epsilonproteobacteria</taxon>
        <taxon>Campylobacterales</taxon>
        <taxon>Sulfurimonadaceae</taxon>
        <taxon>Sulfurimonas</taxon>
    </lineage>
</organism>
<evidence type="ECO:0000313" key="1">
    <source>
        <dbReference type="EMBL" id="TKI68911.1"/>
    </source>
</evidence>
<dbReference type="AlphaFoldDB" id="A0A4U2Z7N9"/>
<proteinExistence type="predicted"/>
<name>A0A4U2Z7N9_9BACT</name>
<dbReference type="EMBL" id="SZPX01000006">
    <property type="protein sequence ID" value="TKI68911.1"/>
    <property type="molecule type" value="Genomic_DNA"/>
</dbReference>
<evidence type="ECO:0000313" key="2">
    <source>
        <dbReference type="Proteomes" id="UP000309561"/>
    </source>
</evidence>
<reference evidence="1 2" key="1">
    <citation type="submission" date="2019-04" db="EMBL/GenBank/DDBJ databases">
        <title>Sulfurimonas crateris sp. nov. a facultative anaerobic sulfur-oxidizing chemolithautotrophic bacterium isolated from a terrestrial mud vulcano.</title>
        <authorList>
            <person name="Ratnikova N.M."/>
            <person name="Slobodkin A.I."/>
            <person name="Merkel A.Y."/>
            <person name="Novikov A."/>
            <person name="Bonch-Osmolovskaya E.A."/>
            <person name="Slobodkina G.B."/>
        </authorList>
    </citation>
    <scope>NUCLEOTIDE SEQUENCE [LARGE SCALE GENOMIC DNA]</scope>
    <source>
        <strain evidence="1 2">SN118</strain>
    </source>
</reference>
<accession>A0A4U2Z7N9</accession>
<dbReference type="Proteomes" id="UP000309561">
    <property type="component" value="Unassembled WGS sequence"/>
</dbReference>
<protein>
    <submittedName>
        <fullName evidence="1">Sua5/YciO/YrdC/YwlC family protein</fullName>
    </submittedName>
</protein>
<comment type="caution">
    <text evidence="1">The sequence shown here is derived from an EMBL/GenBank/DDBJ whole genome shotgun (WGS) entry which is preliminary data.</text>
</comment>